<organism evidence="1 2">
    <name type="scientific">Caligus rogercresseyi</name>
    <name type="common">Sea louse</name>
    <dbReference type="NCBI Taxonomy" id="217165"/>
    <lineage>
        <taxon>Eukaryota</taxon>
        <taxon>Metazoa</taxon>
        <taxon>Ecdysozoa</taxon>
        <taxon>Arthropoda</taxon>
        <taxon>Crustacea</taxon>
        <taxon>Multicrustacea</taxon>
        <taxon>Hexanauplia</taxon>
        <taxon>Copepoda</taxon>
        <taxon>Siphonostomatoida</taxon>
        <taxon>Caligidae</taxon>
        <taxon>Caligus</taxon>
    </lineage>
</organism>
<keyword evidence="2" id="KW-1185">Reference proteome</keyword>
<accession>A0A7T8GXY8</accession>
<dbReference type="OrthoDB" id="10579393at2759"/>
<reference evidence="2" key="1">
    <citation type="submission" date="2021-01" db="EMBL/GenBank/DDBJ databases">
        <title>Caligus Genome Assembly.</title>
        <authorList>
            <person name="Gallardo-Escarate C."/>
        </authorList>
    </citation>
    <scope>NUCLEOTIDE SEQUENCE [LARGE SCALE GENOMIC DNA]</scope>
</reference>
<name>A0A7T8GXY8_CALRO</name>
<sequence>MLEEFFLPRIGPKGYLVSAGWNNGSHFKGIVGCFEGTFSGAPHFNKGDLKWPARSPDLSSCDFICGDICNPVLMSTAREAYQT</sequence>
<dbReference type="EMBL" id="CP045903">
    <property type="protein sequence ID" value="QQP39495.1"/>
    <property type="molecule type" value="Genomic_DNA"/>
</dbReference>
<dbReference type="Proteomes" id="UP000595437">
    <property type="component" value="Chromosome 14"/>
</dbReference>
<dbReference type="AlphaFoldDB" id="A0A7T8GXY8"/>
<proteinExistence type="predicted"/>
<gene>
    <name evidence="1" type="ORF">FKW44_020391</name>
</gene>
<protein>
    <submittedName>
        <fullName evidence="1">Transposable element Tc3 transposase</fullName>
    </submittedName>
</protein>
<evidence type="ECO:0000313" key="2">
    <source>
        <dbReference type="Proteomes" id="UP000595437"/>
    </source>
</evidence>
<evidence type="ECO:0000313" key="1">
    <source>
        <dbReference type="EMBL" id="QQP39495.1"/>
    </source>
</evidence>